<evidence type="ECO:0000259" key="1">
    <source>
        <dbReference type="Pfam" id="PF13173"/>
    </source>
</evidence>
<dbReference type="InterPro" id="IPR027417">
    <property type="entry name" value="P-loop_NTPase"/>
</dbReference>
<name>A0A3B0VF63_9ZZZZ</name>
<dbReference type="PANTHER" id="PTHR43566:SF2">
    <property type="entry name" value="DUF4143 DOMAIN-CONTAINING PROTEIN"/>
    <property type="match status" value="1"/>
</dbReference>
<gene>
    <name evidence="3" type="ORF">MNBD_GAMMA01-1973</name>
</gene>
<evidence type="ECO:0000313" key="3">
    <source>
        <dbReference type="EMBL" id="VAW39290.1"/>
    </source>
</evidence>
<dbReference type="PANTHER" id="PTHR43566">
    <property type="entry name" value="CONSERVED PROTEIN"/>
    <property type="match status" value="1"/>
</dbReference>
<dbReference type="AlphaFoldDB" id="A0A3B0VF63"/>
<dbReference type="Pfam" id="PF13635">
    <property type="entry name" value="DUF4143"/>
    <property type="match status" value="1"/>
</dbReference>
<proteinExistence type="predicted"/>
<accession>A0A3B0VF63</accession>
<dbReference type="InterPro" id="IPR025420">
    <property type="entry name" value="DUF4143"/>
</dbReference>
<dbReference type="InterPro" id="IPR041682">
    <property type="entry name" value="AAA_14"/>
</dbReference>
<feature type="domain" description="DUF4143" evidence="2">
    <location>
        <begin position="170"/>
        <end position="324"/>
    </location>
</feature>
<evidence type="ECO:0000259" key="2">
    <source>
        <dbReference type="Pfam" id="PF13635"/>
    </source>
</evidence>
<evidence type="ECO:0008006" key="4">
    <source>
        <dbReference type="Google" id="ProtNLM"/>
    </source>
</evidence>
<sequence length="384" mass="44602">MYIRRLNLPVPTQESFFLWGPRQTGKSTLLKKLYKDALWVDLLKADEFRRYIQHPEYLREELLANKKHTTVIIDEFQKVPALLDEVHWLIENTQINFVLCGSSARKIKRGYANLLGGRAIRYELYGLVSTELGEDFNLNRLLNHGYLPSHYDKQNPRRNIMAYISEYLKEEIAAEGLVRNLPAFANFLDAVALTDGEMVNYTNIASDCSVANNTVKEYFQILLDTLLGSWLPAYRRRPKRRISKTPKFYFNDIGIVNLLAKRHKIEPGSELYGKAFENWVFHELKCHSHYSESFYQLSYWRLSSGLEVDFIVNDMDIAIEAKASKIIKNSHLKGLRELAKDQPSLKQKIIVCLEDKERLTDDGIRIMPAKIFCQLLWADAFIVS</sequence>
<organism evidence="3">
    <name type="scientific">hydrothermal vent metagenome</name>
    <dbReference type="NCBI Taxonomy" id="652676"/>
    <lineage>
        <taxon>unclassified sequences</taxon>
        <taxon>metagenomes</taxon>
        <taxon>ecological metagenomes</taxon>
    </lineage>
</organism>
<dbReference type="SUPFAM" id="SSF52540">
    <property type="entry name" value="P-loop containing nucleoside triphosphate hydrolases"/>
    <property type="match status" value="1"/>
</dbReference>
<dbReference type="Pfam" id="PF13173">
    <property type="entry name" value="AAA_14"/>
    <property type="match status" value="1"/>
</dbReference>
<protein>
    <recommendedName>
        <fullName evidence="4">AAA family ATPase</fullName>
    </recommendedName>
</protein>
<dbReference type="EMBL" id="UOEW01000223">
    <property type="protein sequence ID" value="VAW39290.1"/>
    <property type="molecule type" value="Genomic_DNA"/>
</dbReference>
<feature type="domain" description="AAA" evidence="1">
    <location>
        <begin position="15"/>
        <end position="131"/>
    </location>
</feature>
<reference evidence="3" key="1">
    <citation type="submission" date="2018-06" db="EMBL/GenBank/DDBJ databases">
        <authorList>
            <person name="Zhirakovskaya E."/>
        </authorList>
    </citation>
    <scope>NUCLEOTIDE SEQUENCE</scope>
</reference>